<gene>
    <name evidence="3" type="ORF">CAMP_LOCUS3331</name>
</gene>
<keyword evidence="1" id="KW-0472">Membrane</keyword>
<evidence type="ECO:0000256" key="2">
    <source>
        <dbReference type="SAM" id="SignalP"/>
    </source>
</evidence>
<keyword evidence="2" id="KW-0732">Signal</keyword>
<feature type="signal peptide" evidence="2">
    <location>
        <begin position="1"/>
        <end position="19"/>
    </location>
</feature>
<keyword evidence="1" id="KW-0812">Transmembrane</keyword>
<comment type="caution">
    <text evidence="3">The sequence shown here is derived from an EMBL/GenBank/DDBJ whole genome shotgun (WGS) entry which is preliminary data.</text>
</comment>
<evidence type="ECO:0000313" key="3">
    <source>
        <dbReference type="EMBL" id="CAI5440694.1"/>
    </source>
</evidence>
<feature type="transmembrane region" description="Helical" evidence="1">
    <location>
        <begin position="188"/>
        <end position="207"/>
    </location>
</feature>
<name>A0A9P1MUL7_9PELO</name>
<keyword evidence="4" id="KW-1185">Reference proteome</keyword>
<dbReference type="AlphaFoldDB" id="A0A9P1MUL7"/>
<evidence type="ECO:0000313" key="4">
    <source>
        <dbReference type="Proteomes" id="UP001152747"/>
    </source>
</evidence>
<dbReference type="EMBL" id="CANHGI010000002">
    <property type="protein sequence ID" value="CAI5440694.1"/>
    <property type="molecule type" value="Genomic_DNA"/>
</dbReference>
<sequence>MSKIIIFSVALASLKLFSAEKLVEDGGNVEYVEFETRFQCDTSLFCRKNYKPYLERNNNRFKLLREYAKDIRELQENGIIGIKNDSHLFPLISAQNSLCLDDTIGFLLDENVENYKIACVWTGMSQYGSCVAVPEKYTTKPFFYIHGSEWAGRVNKVREALKCEGLPATSPRNLNHELFICNDRCIQGGIGFLASIIILVLITLSFFKNCG</sequence>
<accession>A0A9P1MUL7</accession>
<keyword evidence="1" id="KW-1133">Transmembrane helix</keyword>
<organism evidence="3 4">
    <name type="scientific">Caenorhabditis angaria</name>
    <dbReference type="NCBI Taxonomy" id="860376"/>
    <lineage>
        <taxon>Eukaryota</taxon>
        <taxon>Metazoa</taxon>
        <taxon>Ecdysozoa</taxon>
        <taxon>Nematoda</taxon>
        <taxon>Chromadorea</taxon>
        <taxon>Rhabditida</taxon>
        <taxon>Rhabditina</taxon>
        <taxon>Rhabditomorpha</taxon>
        <taxon>Rhabditoidea</taxon>
        <taxon>Rhabditidae</taxon>
        <taxon>Peloderinae</taxon>
        <taxon>Caenorhabditis</taxon>
    </lineage>
</organism>
<proteinExistence type="predicted"/>
<dbReference type="Proteomes" id="UP001152747">
    <property type="component" value="Unassembled WGS sequence"/>
</dbReference>
<feature type="chain" id="PRO_5040200956" evidence="2">
    <location>
        <begin position="20"/>
        <end position="211"/>
    </location>
</feature>
<evidence type="ECO:0000256" key="1">
    <source>
        <dbReference type="SAM" id="Phobius"/>
    </source>
</evidence>
<dbReference type="OrthoDB" id="5790750at2759"/>
<reference evidence="3" key="1">
    <citation type="submission" date="2022-11" db="EMBL/GenBank/DDBJ databases">
        <authorList>
            <person name="Kikuchi T."/>
        </authorList>
    </citation>
    <scope>NUCLEOTIDE SEQUENCE</scope>
    <source>
        <strain evidence="3">PS1010</strain>
    </source>
</reference>
<protein>
    <submittedName>
        <fullName evidence="3">Uncharacterized protein</fullName>
    </submittedName>
</protein>